<evidence type="ECO:0000256" key="1">
    <source>
        <dbReference type="SAM" id="MobiDB-lite"/>
    </source>
</evidence>
<dbReference type="EMBL" id="OBDY01000018">
    <property type="protein sequence ID" value="SNY57098.1"/>
    <property type="molecule type" value="Genomic_DNA"/>
</dbReference>
<accession>A0A285JA34</accession>
<organism evidence="2 3">
    <name type="scientific">Paractinoplanes atraurantiacus</name>
    <dbReference type="NCBI Taxonomy" id="1036182"/>
    <lineage>
        <taxon>Bacteria</taxon>
        <taxon>Bacillati</taxon>
        <taxon>Actinomycetota</taxon>
        <taxon>Actinomycetes</taxon>
        <taxon>Micromonosporales</taxon>
        <taxon>Micromonosporaceae</taxon>
        <taxon>Paractinoplanes</taxon>
    </lineage>
</organism>
<proteinExistence type="predicted"/>
<dbReference type="OrthoDB" id="9816539at2"/>
<dbReference type="Proteomes" id="UP000219612">
    <property type="component" value="Unassembled WGS sequence"/>
</dbReference>
<dbReference type="AlphaFoldDB" id="A0A285JA34"/>
<dbReference type="RefSeq" id="WP_143235034.1">
    <property type="nucleotide sequence ID" value="NZ_OBDY01000018.1"/>
</dbReference>
<feature type="region of interest" description="Disordered" evidence="1">
    <location>
        <begin position="98"/>
        <end position="125"/>
    </location>
</feature>
<evidence type="ECO:0000313" key="2">
    <source>
        <dbReference type="EMBL" id="SNY57098.1"/>
    </source>
</evidence>
<keyword evidence="3" id="KW-1185">Reference proteome</keyword>
<sequence length="125" mass="14120">MLAIDRVDLEMLVVALQDQSALEHQWLLDPTTREVAMWTDEDGLDEEAREELVHVDPLPSRVWYRDMADFAARLSDERTTEPLMRKTPGGAFRIEAPKVSSRAPAAPGCGWRPHRRPCTCGPRPG</sequence>
<gene>
    <name evidence="2" type="ORF">SAMN05421748_11857</name>
</gene>
<reference evidence="2 3" key="1">
    <citation type="submission" date="2017-09" db="EMBL/GenBank/DDBJ databases">
        <authorList>
            <person name="Ehlers B."/>
            <person name="Leendertz F.H."/>
        </authorList>
    </citation>
    <scope>NUCLEOTIDE SEQUENCE [LARGE SCALE GENOMIC DNA]</scope>
    <source>
        <strain evidence="2 3">CGMCC 4.6857</strain>
    </source>
</reference>
<evidence type="ECO:0000313" key="3">
    <source>
        <dbReference type="Proteomes" id="UP000219612"/>
    </source>
</evidence>
<protein>
    <submittedName>
        <fullName evidence="2">Uncharacterized protein</fullName>
    </submittedName>
</protein>
<name>A0A285JA34_9ACTN</name>